<proteinExistence type="predicted"/>
<dbReference type="EMBL" id="CM003379">
    <property type="protein sequence ID" value="KOM53690.1"/>
    <property type="molecule type" value="Genomic_DNA"/>
</dbReference>
<accession>A0A0L9VF60</accession>
<reference evidence="2" key="1">
    <citation type="journal article" date="2015" name="Proc. Natl. Acad. Sci. U.S.A.">
        <title>Genome sequencing of adzuki bean (Vigna angularis) provides insight into high starch and low fat accumulation and domestication.</title>
        <authorList>
            <person name="Yang K."/>
            <person name="Tian Z."/>
            <person name="Chen C."/>
            <person name="Luo L."/>
            <person name="Zhao B."/>
            <person name="Wang Z."/>
            <person name="Yu L."/>
            <person name="Li Y."/>
            <person name="Sun Y."/>
            <person name="Li W."/>
            <person name="Chen Y."/>
            <person name="Li Y."/>
            <person name="Zhang Y."/>
            <person name="Ai D."/>
            <person name="Zhao J."/>
            <person name="Shang C."/>
            <person name="Ma Y."/>
            <person name="Wu B."/>
            <person name="Wang M."/>
            <person name="Gao L."/>
            <person name="Sun D."/>
            <person name="Zhang P."/>
            <person name="Guo F."/>
            <person name="Wang W."/>
            <person name="Li Y."/>
            <person name="Wang J."/>
            <person name="Varshney R.K."/>
            <person name="Wang J."/>
            <person name="Ling H.Q."/>
            <person name="Wan P."/>
        </authorList>
    </citation>
    <scope>NUCLEOTIDE SEQUENCE</scope>
    <source>
        <strain evidence="2">cv. Jingnong 6</strain>
    </source>
</reference>
<gene>
    <name evidence="1" type="ORF">LR48_Vigan09g234900</name>
</gene>
<organism evidence="1 2">
    <name type="scientific">Phaseolus angularis</name>
    <name type="common">Azuki bean</name>
    <name type="synonym">Vigna angularis</name>
    <dbReference type="NCBI Taxonomy" id="3914"/>
    <lineage>
        <taxon>Eukaryota</taxon>
        <taxon>Viridiplantae</taxon>
        <taxon>Streptophyta</taxon>
        <taxon>Embryophyta</taxon>
        <taxon>Tracheophyta</taxon>
        <taxon>Spermatophyta</taxon>
        <taxon>Magnoliopsida</taxon>
        <taxon>eudicotyledons</taxon>
        <taxon>Gunneridae</taxon>
        <taxon>Pentapetalae</taxon>
        <taxon>rosids</taxon>
        <taxon>fabids</taxon>
        <taxon>Fabales</taxon>
        <taxon>Fabaceae</taxon>
        <taxon>Papilionoideae</taxon>
        <taxon>50 kb inversion clade</taxon>
        <taxon>NPAAA clade</taxon>
        <taxon>indigoferoid/millettioid clade</taxon>
        <taxon>Phaseoleae</taxon>
        <taxon>Vigna</taxon>
    </lineage>
</organism>
<dbReference type="Proteomes" id="UP000053144">
    <property type="component" value="Chromosome 9"/>
</dbReference>
<dbReference type="AlphaFoldDB" id="A0A0L9VF60"/>
<name>A0A0L9VF60_PHAAN</name>
<evidence type="ECO:0000313" key="1">
    <source>
        <dbReference type="EMBL" id="KOM53690.1"/>
    </source>
</evidence>
<sequence>MYVERVRVLAKPHHRATMLPLTPSQVHLLAQSNLHNHHAINLQNIAPSLFRIAEPPSTFICTFSSYGDLDKIKNASKPKSCLVLPLLQPCLLNHNGACRKISNQNRDSPL</sequence>
<dbReference type="Gramene" id="KOM53690">
    <property type="protein sequence ID" value="KOM53690"/>
    <property type="gene ID" value="LR48_Vigan09g234900"/>
</dbReference>
<protein>
    <submittedName>
        <fullName evidence="1">Uncharacterized protein</fullName>
    </submittedName>
</protein>
<evidence type="ECO:0000313" key="2">
    <source>
        <dbReference type="Proteomes" id="UP000053144"/>
    </source>
</evidence>